<protein>
    <submittedName>
        <fullName evidence="2">Uncharacterized protein</fullName>
    </submittedName>
</protein>
<accession>A0ABR2I2Z6</accession>
<reference evidence="2 3" key="1">
    <citation type="journal article" date="2024" name="IMA Fungus">
        <title>Apiospora arundinis, a panoply of carbohydrate-active enzymes and secondary metabolites.</title>
        <authorList>
            <person name="Sorensen T."/>
            <person name="Petersen C."/>
            <person name="Muurmann A.T."/>
            <person name="Christiansen J.V."/>
            <person name="Brundto M.L."/>
            <person name="Overgaard C.K."/>
            <person name="Boysen A.T."/>
            <person name="Wollenberg R.D."/>
            <person name="Larsen T.O."/>
            <person name="Sorensen J.L."/>
            <person name="Nielsen K.L."/>
            <person name="Sondergaard T.E."/>
        </authorList>
    </citation>
    <scope>NUCLEOTIDE SEQUENCE [LARGE SCALE GENOMIC DNA]</scope>
    <source>
        <strain evidence="2 3">AAU 773</strain>
    </source>
</reference>
<gene>
    <name evidence="2" type="ORF">PGQ11_012613</name>
</gene>
<keyword evidence="1" id="KW-0812">Transmembrane</keyword>
<dbReference type="EMBL" id="JAPCWZ010000007">
    <property type="protein sequence ID" value="KAK8856701.1"/>
    <property type="molecule type" value="Genomic_DNA"/>
</dbReference>
<evidence type="ECO:0000313" key="3">
    <source>
        <dbReference type="Proteomes" id="UP001390339"/>
    </source>
</evidence>
<name>A0ABR2I2Z6_9PEZI</name>
<keyword evidence="1" id="KW-0472">Membrane</keyword>
<evidence type="ECO:0000256" key="1">
    <source>
        <dbReference type="SAM" id="Phobius"/>
    </source>
</evidence>
<feature type="transmembrane region" description="Helical" evidence="1">
    <location>
        <begin position="215"/>
        <end position="236"/>
    </location>
</feature>
<evidence type="ECO:0000313" key="2">
    <source>
        <dbReference type="EMBL" id="KAK8856701.1"/>
    </source>
</evidence>
<feature type="transmembrane region" description="Helical" evidence="1">
    <location>
        <begin position="126"/>
        <end position="147"/>
    </location>
</feature>
<keyword evidence="3" id="KW-1185">Reference proteome</keyword>
<proteinExistence type="predicted"/>
<organism evidence="2 3">
    <name type="scientific">Apiospora arundinis</name>
    <dbReference type="NCBI Taxonomy" id="335852"/>
    <lineage>
        <taxon>Eukaryota</taxon>
        <taxon>Fungi</taxon>
        <taxon>Dikarya</taxon>
        <taxon>Ascomycota</taxon>
        <taxon>Pezizomycotina</taxon>
        <taxon>Sordariomycetes</taxon>
        <taxon>Xylariomycetidae</taxon>
        <taxon>Amphisphaeriales</taxon>
        <taxon>Apiosporaceae</taxon>
        <taxon>Apiospora</taxon>
    </lineage>
</organism>
<keyword evidence="1" id="KW-1133">Transmembrane helix</keyword>
<comment type="caution">
    <text evidence="2">The sequence shown here is derived from an EMBL/GenBank/DDBJ whole genome shotgun (WGS) entry which is preliminary data.</text>
</comment>
<feature type="transmembrane region" description="Helical" evidence="1">
    <location>
        <begin position="24"/>
        <end position="45"/>
    </location>
</feature>
<feature type="transmembrane region" description="Helical" evidence="1">
    <location>
        <begin position="94"/>
        <end position="114"/>
    </location>
</feature>
<dbReference type="Proteomes" id="UP001390339">
    <property type="component" value="Unassembled WGS sequence"/>
</dbReference>
<sequence length="260" mass="28638">MTPQSTTPNQHQTAAKQLWRNNCFLALSAIVPLTTLLSILALGFATDASVSYRNFTDQGAVATFSALRPDAQNGGLQIALYPLYLDLGPVDLRLAGAGLSLALALSIGILCVFVRRRAKALLLADWQRYLVFLALTANWVLSLAAFISCAVRHFQSGTFEPGYRSPSTNLETYGPGSKYDGAQFDLGSWTCQLSAYGALQDHRDVLSRQCTDATAALWLGLVLVLLDMAMAGLVWMDWRGQRVLFRNYRAVKDEYEIDYI</sequence>